<evidence type="ECO:0000256" key="2">
    <source>
        <dbReference type="ARBA" id="ARBA00023125"/>
    </source>
</evidence>
<evidence type="ECO:0000313" key="6">
    <source>
        <dbReference type="Proteomes" id="UP000824175"/>
    </source>
</evidence>
<evidence type="ECO:0000259" key="4">
    <source>
        <dbReference type="PROSITE" id="PS50987"/>
    </source>
</evidence>
<dbReference type="Pfam" id="PF01022">
    <property type="entry name" value="HTH_5"/>
    <property type="match status" value="1"/>
</dbReference>
<dbReference type="PANTHER" id="PTHR43132">
    <property type="entry name" value="ARSENICAL RESISTANCE OPERON REPRESSOR ARSR-RELATED"/>
    <property type="match status" value="1"/>
</dbReference>
<keyword evidence="3" id="KW-0804">Transcription</keyword>
<reference evidence="5" key="1">
    <citation type="submission" date="2020-10" db="EMBL/GenBank/DDBJ databases">
        <authorList>
            <person name="Gilroy R."/>
        </authorList>
    </citation>
    <scope>NUCLEOTIDE SEQUENCE</scope>
    <source>
        <strain evidence="5">CHK195-11698</strain>
    </source>
</reference>
<sequence length="96" mass="11326">MCMKFEKVDEMAMFYKVIGDPTRVKILYTLLEKEHNVSEIADALEMTPSAISHQLSRLKQFRLVKSKRVGKEIYYSLDDDHVLQIFNLTLEHLEHQ</sequence>
<organism evidence="5 6">
    <name type="scientific">Candidatus Fimiplasma intestinipullorum</name>
    <dbReference type="NCBI Taxonomy" id="2840825"/>
    <lineage>
        <taxon>Bacteria</taxon>
        <taxon>Bacillati</taxon>
        <taxon>Bacillota</taxon>
        <taxon>Clostridia</taxon>
        <taxon>Eubacteriales</taxon>
        <taxon>Candidatus Fimiplasma</taxon>
    </lineage>
</organism>
<dbReference type="CDD" id="cd00090">
    <property type="entry name" value="HTH_ARSR"/>
    <property type="match status" value="1"/>
</dbReference>
<dbReference type="InterPro" id="IPR001845">
    <property type="entry name" value="HTH_ArsR_DNA-bd_dom"/>
</dbReference>
<gene>
    <name evidence="5" type="ORF">IAD15_08875</name>
</gene>
<dbReference type="InterPro" id="IPR051011">
    <property type="entry name" value="Metal_resp_trans_reg"/>
</dbReference>
<evidence type="ECO:0000256" key="1">
    <source>
        <dbReference type="ARBA" id="ARBA00023015"/>
    </source>
</evidence>
<keyword evidence="2" id="KW-0238">DNA-binding</keyword>
<comment type="caution">
    <text evidence="5">The sequence shown here is derived from an EMBL/GenBank/DDBJ whole genome shotgun (WGS) entry which is preliminary data.</text>
</comment>
<evidence type="ECO:0000313" key="5">
    <source>
        <dbReference type="EMBL" id="HIU14167.1"/>
    </source>
</evidence>
<evidence type="ECO:0000256" key="3">
    <source>
        <dbReference type="ARBA" id="ARBA00023163"/>
    </source>
</evidence>
<dbReference type="Proteomes" id="UP000824175">
    <property type="component" value="Unassembled WGS sequence"/>
</dbReference>
<dbReference type="EMBL" id="DVMJ01000075">
    <property type="protein sequence ID" value="HIU14167.1"/>
    <property type="molecule type" value="Genomic_DNA"/>
</dbReference>
<dbReference type="InterPro" id="IPR036390">
    <property type="entry name" value="WH_DNA-bd_sf"/>
</dbReference>
<dbReference type="GO" id="GO:0003677">
    <property type="term" value="F:DNA binding"/>
    <property type="evidence" value="ECO:0007669"/>
    <property type="project" value="UniProtKB-KW"/>
</dbReference>
<dbReference type="AlphaFoldDB" id="A0A9D1HQP3"/>
<keyword evidence="1" id="KW-0805">Transcription regulation</keyword>
<dbReference type="PRINTS" id="PR00778">
    <property type="entry name" value="HTHARSR"/>
</dbReference>
<dbReference type="GO" id="GO:0003700">
    <property type="term" value="F:DNA-binding transcription factor activity"/>
    <property type="evidence" value="ECO:0007669"/>
    <property type="project" value="InterPro"/>
</dbReference>
<feature type="domain" description="HTH arsR-type" evidence="4">
    <location>
        <begin position="3"/>
        <end position="96"/>
    </location>
</feature>
<protein>
    <submittedName>
        <fullName evidence="5">Winged helix-turn-helix transcriptional regulator</fullName>
    </submittedName>
</protein>
<dbReference type="NCBIfam" id="NF033788">
    <property type="entry name" value="HTH_metalloreg"/>
    <property type="match status" value="1"/>
</dbReference>
<dbReference type="PROSITE" id="PS50987">
    <property type="entry name" value="HTH_ARSR_2"/>
    <property type="match status" value="1"/>
</dbReference>
<dbReference type="Gene3D" id="1.10.10.10">
    <property type="entry name" value="Winged helix-like DNA-binding domain superfamily/Winged helix DNA-binding domain"/>
    <property type="match status" value="1"/>
</dbReference>
<proteinExistence type="predicted"/>
<dbReference type="SUPFAM" id="SSF46785">
    <property type="entry name" value="Winged helix' DNA-binding domain"/>
    <property type="match status" value="1"/>
</dbReference>
<dbReference type="InterPro" id="IPR036388">
    <property type="entry name" value="WH-like_DNA-bd_sf"/>
</dbReference>
<name>A0A9D1HQP3_9FIRM</name>
<dbReference type="SMART" id="SM00418">
    <property type="entry name" value="HTH_ARSR"/>
    <property type="match status" value="1"/>
</dbReference>
<dbReference type="PANTHER" id="PTHR43132:SF6">
    <property type="entry name" value="HTH-TYPE TRANSCRIPTIONAL REPRESSOR CZRA"/>
    <property type="match status" value="1"/>
</dbReference>
<accession>A0A9D1HQP3</accession>
<dbReference type="InterPro" id="IPR011991">
    <property type="entry name" value="ArsR-like_HTH"/>
</dbReference>
<reference evidence="5" key="2">
    <citation type="journal article" date="2021" name="PeerJ">
        <title>Extensive microbial diversity within the chicken gut microbiome revealed by metagenomics and culture.</title>
        <authorList>
            <person name="Gilroy R."/>
            <person name="Ravi A."/>
            <person name="Getino M."/>
            <person name="Pursley I."/>
            <person name="Horton D.L."/>
            <person name="Alikhan N.F."/>
            <person name="Baker D."/>
            <person name="Gharbi K."/>
            <person name="Hall N."/>
            <person name="Watson M."/>
            <person name="Adriaenssens E.M."/>
            <person name="Foster-Nyarko E."/>
            <person name="Jarju S."/>
            <person name="Secka A."/>
            <person name="Antonio M."/>
            <person name="Oren A."/>
            <person name="Chaudhuri R.R."/>
            <person name="La Ragione R."/>
            <person name="Hildebrand F."/>
            <person name="Pallen M.J."/>
        </authorList>
    </citation>
    <scope>NUCLEOTIDE SEQUENCE</scope>
    <source>
        <strain evidence="5">CHK195-11698</strain>
    </source>
</reference>